<evidence type="ECO:0000256" key="1">
    <source>
        <dbReference type="SAM" id="MobiDB-lite"/>
    </source>
</evidence>
<feature type="region of interest" description="Disordered" evidence="1">
    <location>
        <begin position="63"/>
        <end position="83"/>
    </location>
</feature>
<evidence type="ECO:0000313" key="2">
    <source>
        <dbReference type="EMBL" id="SFJ00707.1"/>
    </source>
</evidence>
<evidence type="ECO:0000313" key="3">
    <source>
        <dbReference type="Proteomes" id="UP000242560"/>
    </source>
</evidence>
<sequence length="220" mass="22390">MSLIDLITGNAGTQVAAQAENKFGIDKNQVIALLAVSAPLVISYLRKKSQEDDQEAEALNSALEKDHDGSILNNPAQATDRQQEGNSILDHIFGGQKDQVENQLSQKTGISMDKIGPILGMLAPLIMGYIGKQKQSNGVSSGGGLGDLLGGILGGAQQQAQAEPSNPLNDILGSVLGGGTSNSGNPLNDILGGVLGGGGSQQQQQQGGLGGLLGSILGGR</sequence>
<dbReference type="Proteomes" id="UP000242560">
    <property type="component" value="Unassembled WGS sequence"/>
</dbReference>
<gene>
    <name evidence="2" type="ORF">SAMN05421638_1804</name>
</gene>
<dbReference type="EMBL" id="FORQ01000003">
    <property type="protein sequence ID" value="SFJ00707.1"/>
    <property type="molecule type" value="Genomic_DNA"/>
</dbReference>
<dbReference type="Pfam" id="PF06078">
    <property type="entry name" value="DUF937"/>
    <property type="match status" value="1"/>
</dbReference>
<name>A0A1I3MUP9_9FLAO</name>
<protein>
    <recommendedName>
        <fullName evidence="4">DUF937 domain-containing protein</fullName>
    </recommendedName>
</protein>
<organism evidence="2 3">
    <name type="scientific">Kaistella treverensis</name>
    <dbReference type="NCBI Taxonomy" id="631455"/>
    <lineage>
        <taxon>Bacteria</taxon>
        <taxon>Pseudomonadati</taxon>
        <taxon>Bacteroidota</taxon>
        <taxon>Flavobacteriia</taxon>
        <taxon>Flavobacteriales</taxon>
        <taxon>Weeksellaceae</taxon>
        <taxon>Chryseobacterium group</taxon>
        <taxon>Kaistella</taxon>
    </lineage>
</organism>
<reference evidence="3" key="1">
    <citation type="submission" date="2016-10" db="EMBL/GenBank/DDBJ databases">
        <authorList>
            <person name="Varghese N."/>
            <person name="Submissions S."/>
        </authorList>
    </citation>
    <scope>NUCLEOTIDE SEQUENCE [LARGE SCALE GENOMIC DNA]</scope>
    <source>
        <strain evidence="3">DSM 22251</strain>
    </source>
</reference>
<dbReference type="InterPro" id="IPR009282">
    <property type="entry name" value="DUF937"/>
</dbReference>
<proteinExistence type="predicted"/>
<dbReference type="AlphaFoldDB" id="A0A1I3MUP9"/>
<accession>A0A1I3MUP9</accession>
<dbReference type="RefSeq" id="WP_089820023.1">
    <property type="nucleotide sequence ID" value="NZ_FORQ01000003.1"/>
</dbReference>
<evidence type="ECO:0008006" key="4">
    <source>
        <dbReference type="Google" id="ProtNLM"/>
    </source>
</evidence>
<keyword evidence="3" id="KW-1185">Reference proteome</keyword>
<feature type="compositionally biased region" description="Polar residues" evidence="1">
    <location>
        <begin position="71"/>
        <end position="83"/>
    </location>
</feature>